<keyword evidence="6" id="KW-0130">Cell adhesion</keyword>
<feature type="region of interest" description="Disordered" evidence="11">
    <location>
        <begin position="196"/>
        <end position="248"/>
    </location>
</feature>
<evidence type="ECO:0000256" key="11">
    <source>
        <dbReference type="SAM" id="MobiDB-lite"/>
    </source>
</evidence>
<dbReference type="PANTHER" id="PTHR10199:SF100">
    <property type="entry name" value="THROMBOSPONDIN, ISOFORM A"/>
    <property type="match status" value="1"/>
</dbReference>
<feature type="compositionally biased region" description="Acidic residues" evidence="11">
    <location>
        <begin position="728"/>
        <end position="739"/>
    </location>
</feature>
<dbReference type="Pfam" id="PF05735">
    <property type="entry name" value="TSP_C"/>
    <property type="match status" value="1"/>
</dbReference>
<evidence type="ECO:0000313" key="15">
    <source>
        <dbReference type="Proteomes" id="UP001151699"/>
    </source>
</evidence>
<dbReference type="InterPro" id="IPR000152">
    <property type="entry name" value="EGF-type_Asp/Asn_hydroxyl_site"/>
</dbReference>
<dbReference type="InterPro" id="IPR008859">
    <property type="entry name" value="Thrombospondin_C"/>
</dbReference>
<dbReference type="InterPro" id="IPR018097">
    <property type="entry name" value="EGF_Ca-bd_CS"/>
</dbReference>
<dbReference type="PROSITE" id="PS00010">
    <property type="entry name" value="ASX_HYDROXYL"/>
    <property type="match status" value="1"/>
</dbReference>
<dbReference type="CDD" id="cd16081">
    <property type="entry name" value="TSPcc_insect"/>
    <property type="match status" value="1"/>
</dbReference>
<reference evidence="14" key="1">
    <citation type="submission" date="2022-07" db="EMBL/GenBank/DDBJ databases">
        <authorList>
            <person name="Trinca V."/>
            <person name="Uliana J.V.C."/>
            <person name="Torres T.T."/>
            <person name="Ward R.J."/>
            <person name="Monesi N."/>
        </authorList>
    </citation>
    <scope>NUCLEOTIDE SEQUENCE</scope>
    <source>
        <strain evidence="14">HSMRA1968</strain>
        <tissue evidence="14">Whole embryos</tissue>
    </source>
</reference>
<feature type="domain" description="EGF-like" evidence="12">
    <location>
        <begin position="389"/>
        <end position="430"/>
    </location>
</feature>
<feature type="repeat" description="TSP type-3" evidence="10">
    <location>
        <begin position="667"/>
        <end position="702"/>
    </location>
</feature>
<dbReference type="Gene3D" id="4.10.1080.10">
    <property type="entry name" value="TSP type-3 repeat"/>
    <property type="match status" value="2"/>
</dbReference>
<feature type="domain" description="EGF-like" evidence="12">
    <location>
        <begin position="487"/>
        <end position="529"/>
    </location>
</feature>
<dbReference type="GO" id="GO:0005509">
    <property type="term" value="F:calcium ion binding"/>
    <property type="evidence" value="ECO:0007669"/>
    <property type="project" value="UniProtKB-UniRule"/>
</dbReference>
<dbReference type="FunFam" id="4.10.1080.10:FF:000004">
    <property type="entry name" value="Cartilage oligomeric matrix protein"/>
    <property type="match status" value="1"/>
</dbReference>
<proteinExistence type="inferred from homology"/>
<feature type="disulfide bond" evidence="9">
    <location>
        <begin position="398"/>
        <end position="415"/>
    </location>
</feature>
<dbReference type="GO" id="GO:0007155">
    <property type="term" value="P:cell adhesion"/>
    <property type="evidence" value="ECO:0007669"/>
    <property type="project" value="UniProtKB-KW"/>
</dbReference>
<name>A0A9Q0NHJ5_9DIPT</name>
<dbReference type="OrthoDB" id="14563at2759"/>
<dbReference type="SUPFAM" id="SSF103647">
    <property type="entry name" value="TSP type-3 repeat"/>
    <property type="match status" value="3"/>
</dbReference>
<dbReference type="AlphaFoldDB" id="A0A9Q0NHJ5"/>
<dbReference type="PROSITE" id="PS51234">
    <property type="entry name" value="TSP3"/>
    <property type="match status" value="4"/>
</dbReference>
<evidence type="ECO:0000256" key="2">
    <source>
        <dbReference type="ARBA" id="ARBA00022536"/>
    </source>
</evidence>
<dbReference type="PROSITE" id="PS01186">
    <property type="entry name" value="EGF_2"/>
    <property type="match status" value="1"/>
</dbReference>
<dbReference type="InterPro" id="IPR001881">
    <property type="entry name" value="EGF-like_Ca-bd_dom"/>
</dbReference>
<dbReference type="InterPro" id="IPR028974">
    <property type="entry name" value="TSP_type-3_rpt"/>
</dbReference>
<sequence length="1075" mass="120073">MLNRNTFLINKMRTSSNSCGSTTMNIILVTCVLLHIFVDIGSALSLDPVESVNLEQLVKDDFVISMRHIRPRRKFQIAIEALFMIDFPTIKHKFSFFLDRKQHKVTLDIASNTITHSKHFEVSGMNETSTIRSLALQFTDNTITLYVDCKESSKMELDVSLSKLYLQMEEPVIKLFRERKYPLHFDSSIERAFGRSNCQKGGRRGNKKLLKNKTDKEKNKKRDIRDWYQSGSGDRYRERQPDTSNDIYRRGDIPILHGDCDDALTKAIQDLIVLVKQLKDDIGHQRGEIGHLRQLIENCAGCKEPVVVRENCQNANPCYPGAQCYDTSTGMRCGHCPRGYVGDGKTCRPGTTCADRPCYHNVQCYDTVEGAQCGPCPSGYEGDGKTCTQQNHCNNNPCASGVECTPLSHHPYFRCSACPAGFTGNGTHCNDLDECDLIEPCDVLVRCHNLSPGFRCDPCPLGFEGHHANGYYATSLPHDYRNQICRDIDECLSGHAQCGHNSICTNTEGSYHCGCKHGFHRDSSSSHCEPMEGVCPDGTICDRNAECKHAGGYTFRCKCKIGLAGDGKFCGTDSDMDGWPDYGLNCTDIRCHKDNCVYVPNSGQEDADKDGIGDVCDPDADNDGILNDPDNCELVYNPDQADSEHGGGDKRGDACDNCPYVLNVDQMDTDKDGLGDACDDDIDNDGILNRRDNCPKKSNSNQLDTDGDGLGDVCDNCPFIPNPSQSDNDNDLIGDACDSDIDRDRDGIQDSQDNCPKVPNSDQLDTDGDGRGDQCDADMDNDGILNQEDNCPLAYNPDQLDVNRDGVGDICEDDFDLDKVPNYLDNCPNNSKIFSTDFTTYQTVVLDPEGESQIDPNWVIYDRGAEIVQTLNSDPGLAVGFDAFGGVDFEGTFFVDTEIDDDYVGFIFSYQSNSKFYAVMWKKNIQTYWQATPFRASAEPGIQLKLIDSATGPGQMLRNSLWHTGDTKDQVKLLWKDPKNVGWQEKTAYRWLLLHRPKIGLIRLRIFEGENMVADSGNVFDSTLNGGRLGVFCFSQEEIIWSDLVYRCNDNVPETIYRELPPRLRHEVSIDNLRH</sequence>
<dbReference type="Pfam" id="PF02412">
    <property type="entry name" value="TSP_3"/>
    <property type="match status" value="6"/>
</dbReference>
<dbReference type="Proteomes" id="UP001151699">
    <property type="component" value="Chromosome A"/>
</dbReference>
<evidence type="ECO:0000256" key="3">
    <source>
        <dbReference type="ARBA" id="ARBA00022729"/>
    </source>
</evidence>
<dbReference type="PROSITE" id="PS01187">
    <property type="entry name" value="EGF_CA"/>
    <property type="match status" value="1"/>
</dbReference>
<dbReference type="InterPro" id="IPR049883">
    <property type="entry name" value="NOTCH1_EGF-like"/>
</dbReference>
<comment type="caution">
    <text evidence="14">The sequence shown here is derived from an EMBL/GenBank/DDBJ whole genome shotgun (WGS) entry which is preliminary data.</text>
</comment>
<keyword evidence="8" id="KW-0325">Glycoprotein</keyword>
<dbReference type="PROSITE" id="PS51236">
    <property type="entry name" value="TSP_CTER"/>
    <property type="match status" value="1"/>
</dbReference>
<dbReference type="CDD" id="cd00054">
    <property type="entry name" value="EGF_CA"/>
    <property type="match status" value="2"/>
</dbReference>
<keyword evidence="4" id="KW-0677">Repeat</keyword>
<organism evidence="14 15">
    <name type="scientific">Pseudolycoriella hygida</name>
    <dbReference type="NCBI Taxonomy" id="35572"/>
    <lineage>
        <taxon>Eukaryota</taxon>
        <taxon>Metazoa</taxon>
        <taxon>Ecdysozoa</taxon>
        <taxon>Arthropoda</taxon>
        <taxon>Hexapoda</taxon>
        <taxon>Insecta</taxon>
        <taxon>Pterygota</taxon>
        <taxon>Neoptera</taxon>
        <taxon>Endopterygota</taxon>
        <taxon>Diptera</taxon>
        <taxon>Nematocera</taxon>
        <taxon>Sciaroidea</taxon>
        <taxon>Sciaridae</taxon>
        <taxon>Pseudolycoriella</taxon>
    </lineage>
</organism>
<keyword evidence="7 9" id="KW-1015">Disulfide bond</keyword>
<dbReference type="SMART" id="SM00181">
    <property type="entry name" value="EGF"/>
    <property type="match status" value="6"/>
</dbReference>
<feature type="domain" description="TSP C-terminal" evidence="13">
    <location>
        <begin position="839"/>
        <end position="1053"/>
    </location>
</feature>
<comment type="similarity">
    <text evidence="1">Belongs to the thrombospondin family.</text>
</comment>
<evidence type="ECO:0000259" key="13">
    <source>
        <dbReference type="PROSITE" id="PS51236"/>
    </source>
</evidence>
<keyword evidence="2 9" id="KW-0245">EGF-like domain</keyword>
<feature type="repeat" description="TSP type-3" evidence="10">
    <location>
        <begin position="800"/>
        <end position="835"/>
    </location>
</feature>
<keyword evidence="15" id="KW-1185">Reference proteome</keyword>
<evidence type="ECO:0000256" key="1">
    <source>
        <dbReference type="ARBA" id="ARBA00009456"/>
    </source>
</evidence>
<evidence type="ECO:0000256" key="5">
    <source>
        <dbReference type="ARBA" id="ARBA00022837"/>
    </source>
</evidence>
<dbReference type="GO" id="GO:0005576">
    <property type="term" value="C:extracellular region"/>
    <property type="evidence" value="ECO:0007669"/>
    <property type="project" value="InterPro"/>
</dbReference>
<dbReference type="PROSITE" id="PS50026">
    <property type="entry name" value="EGF_3"/>
    <property type="match status" value="3"/>
</dbReference>
<dbReference type="Pfam" id="PF11598">
    <property type="entry name" value="COMP"/>
    <property type="match status" value="1"/>
</dbReference>
<feature type="domain" description="EGF-like" evidence="12">
    <location>
        <begin position="431"/>
        <end position="469"/>
    </location>
</feature>
<evidence type="ECO:0000256" key="4">
    <source>
        <dbReference type="ARBA" id="ARBA00022737"/>
    </source>
</evidence>
<feature type="repeat" description="TSP type-3" evidence="10">
    <location>
        <begin position="605"/>
        <end position="640"/>
    </location>
</feature>
<evidence type="ECO:0000256" key="9">
    <source>
        <dbReference type="PROSITE-ProRule" id="PRU00076"/>
    </source>
</evidence>
<dbReference type="EMBL" id="WJQU01000001">
    <property type="protein sequence ID" value="KAJ6649821.1"/>
    <property type="molecule type" value="Genomic_DNA"/>
</dbReference>
<dbReference type="FunFam" id="4.10.1080.10:FF:000001">
    <property type="entry name" value="Thrombospondin 3"/>
    <property type="match status" value="1"/>
</dbReference>
<comment type="caution">
    <text evidence="9">Lacks conserved residue(s) required for the propagation of feature annotation.</text>
</comment>
<feature type="compositionally biased region" description="Basic and acidic residues" evidence="11">
    <location>
        <begin position="212"/>
        <end position="226"/>
    </location>
</feature>
<evidence type="ECO:0000256" key="10">
    <source>
        <dbReference type="PROSITE-ProRule" id="PRU00634"/>
    </source>
</evidence>
<feature type="compositionally biased region" description="Basic and acidic residues" evidence="11">
    <location>
        <begin position="234"/>
        <end position="248"/>
    </location>
</feature>
<keyword evidence="5 10" id="KW-0106">Calcium</keyword>
<dbReference type="FunFam" id="2.10.25.10:FF:000027">
    <property type="entry name" value="Thrombospondin 3"/>
    <property type="match status" value="1"/>
</dbReference>
<dbReference type="Gene3D" id="2.60.120.200">
    <property type="match status" value="1"/>
</dbReference>
<dbReference type="Gene3D" id="2.10.25.10">
    <property type="entry name" value="Laminin"/>
    <property type="match status" value="5"/>
</dbReference>
<dbReference type="InterPro" id="IPR003367">
    <property type="entry name" value="Thrombospondin_3-like_rpt"/>
</dbReference>
<dbReference type="SUPFAM" id="SSF49899">
    <property type="entry name" value="Concanavalin A-like lectins/glucanases"/>
    <property type="match status" value="1"/>
</dbReference>
<feature type="region of interest" description="Disordered" evidence="11">
    <location>
        <begin position="721"/>
        <end position="776"/>
    </location>
</feature>
<evidence type="ECO:0000256" key="6">
    <source>
        <dbReference type="ARBA" id="ARBA00022889"/>
    </source>
</evidence>
<dbReference type="InterPro" id="IPR013320">
    <property type="entry name" value="ConA-like_dom_sf"/>
</dbReference>
<dbReference type="PANTHER" id="PTHR10199">
    <property type="entry name" value="THROMBOSPONDIN"/>
    <property type="match status" value="1"/>
</dbReference>
<evidence type="ECO:0000256" key="8">
    <source>
        <dbReference type="ARBA" id="ARBA00023180"/>
    </source>
</evidence>
<dbReference type="SMART" id="SM00179">
    <property type="entry name" value="EGF_CA"/>
    <property type="match status" value="5"/>
</dbReference>
<feature type="compositionally biased region" description="Basic residues" evidence="11">
    <location>
        <begin position="201"/>
        <end position="211"/>
    </location>
</feature>
<dbReference type="InterPro" id="IPR000742">
    <property type="entry name" value="EGF"/>
</dbReference>
<dbReference type="FunFam" id="2.60.120.200:FF:000002">
    <property type="entry name" value="Thrombospondin 3"/>
    <property type="match status" value="1"/>
</dbReference>
<dbReference type="InterPro" id="IPR017897">
    <property type="entry name" value="Thrombospondin_3_rpt"/>
</dbReference>
<keyword evidence="3" id="KW-0732">Signal</keyword>
<dbReference type="SUPFAM" id="SSF57196">
    <property type="entry name" value="EGF/Laminin"/>
    <property type="match status" value="1"/>
</dbReference>
<evidence type="ECO:0000259" key="12">
    <source>
        <dbReference type="PROSITE" id="PS50026"/>
    </source>
</evidence>
<feature type="repeat" description="TSP type-3" evidence="10">
    <location>
        <begin position="764"/>
        <end position="799"/>
    </location>
</feature>
<dbReference type="FunFam" id="2.10.25.10:FF:000139">
    <property type="entry name" value="Fibulin-1"/>
    <property type="match status" value="1"/>
</dbReference>
<gene>
    <name evidence="14" type="primary">thbs4b</name>
    <name evidence="14" type="ORF">Bhyg_05061</name>
</gene>
<protein>
    <submittedName>
        <fullName evidence="14">Thrombospondin-4-B</fullName>
    </submittedName>
</protein>
<dbReference type="Pfam" id="PF07645">
    <property type="entry name" value="EGF_CA"/>
    <property type="match status" value="2"/>
</dbReference>
<dbReference type="InterPro" id="IPR024665">
    <property type="entry name" value="TSP/COMP_CC"/>
</dbReference>
<evidence type="ECO:0000256" key="7">
    <source>
        <dbReference type="ARBA" id="ARBA00023157"/>
    </source>
</evidence>
<accession>A0A9Q0NHJ5</accession>
<evidence type="ECO:0000313" key="14">
    <source>
        <dbReference type="EMBL" id="KAJ6649821.1"/>
    </source>
</evidence>